<protein>
    <recommendedName>
        <fullName evidence="3">beta-N-acetylhexosaminidase</fullName>
        <ecNumber evidence="3">3.2.1.52</ecNumber>
    </recommendedName>
    <alternativeName>
        <fullName evidence="6">Beta-N-acetylhexosaminidase</fullName>
    </alternativeName>
    <alternativeName>
        <fullName evidence="7">N-acetyl-beta-glucosaminidase</fullName>
    </alternativeName>
</protein>
<feature type="domain" description="Chitobiase/beta-hexosaminidases N-terminal" evidence="10">
    <location>
        <begin position="52"/>
        <end position="207"/>
    </location>
</feature>
<dbReference type="Gene3D" id="3.20.20.80">
    <property type="entry name" value="Glycosidases"/>
    <property type="match status" value="1"/>
</dbReference>
<dbReference type="SMART" id="SM01081">
    <property type="entry name" value="CHB_HEX"/>
    <property type="match status" value="1"/>
</dbReference>
<keyword evidence="4" id="KW-0378">Hydrolase</keyword>
<dbReference type="PRINTS" id="PR00738">
    <property type="entry name" value="GLHYDRLASE20"/>
</dbReference>
<evidence type="ECO:0000256" key="5">
    <source>
        <dbReference type="ARBA" id="ARBA00023295"/>
    </source>
</evidence>
<dbReference type="InterPro" id="IPR014756">
    <property type="entry name" value="Ig_E-set"/>
</dbReference>
<name>A0AAX0YZ99_9GAMM</name>
<keyword evidence="5" id="KW-0326">Glycosidase</keyword>
<dbReference type="InterPro" id="IPR004866">
    <property type="entry name" value="CHB/HEX_N_dom"/>
</dbReference>
<dbReference type="GO" id="GO:0016020">
    <property type="term" value="C:membrane"/>
    <property type="evidence" value="ECO:0007669"/>
    <property type="project" value="TreeGrafter"/>
</dbReference>
<comment type="caution">
    <text evidence="11">The sequence shown here is derived from an EMBL/GenBank/DDBJ whole genome shotgun (WGS) entry which is preliminary data.</text>
</comment>
<evidence type="ECO:0000313" key="12">
    <source>
        <dbReference type="Proteomes" id="UP000240728"/>
    </source>
</evidence>
<dbReference type="InterPro" id="IPR012291">
    <property type="entry name" value="CBM2_carb-bd_dom_sf"/>
</dbReference>
<accession>A0AAX0YZ99</accession>
<evidence type="ECO:0000256" key="7">
    <source>
        <dbReference type="ARBA" id="ARBA00033000"/>
    </source>
</evidence>
<dbReference type="Gene3D" id="3.30.379.10">
    <property type="entry name" value="Chitobiase/beta-hexosaminidase domain 2-like"/>
    <property type="match status" value="1"/>
</dbReference>
<dbReference type="SUPFAM" id="SSF49384">
    <property type="entry name" value="Carbohydrate-binding domain"/>
    <property type="match status" value="1"/>
</dbReference>
<feature type="signal peptide" evidence="9">
    <location>
        <begin position="1"/>
        <end position="20"/>
    </location>
</feature>
<evidence type="ECO:0000259" key="10">
    <source>
        <dbReference type="SMART" id="SM01081"/>
    </source>
</evidence>
<feature type="active site" description="Proton donor" evidence="8">
    <location>
        <position position="547"/>
    </location>
</feature>
<dbReference type="PANTHER" id="PTHR22600:SF57">
    <property type="entry name" value="BETA-N-ACETYLHEXOSAMINIDASE"/>
    <property type="match status" value="1"/>
</dbReference>
<dbReference type="PANTHER" id="PTHR22600">
    <property type="entry name" value="BETA-HEXOSAMINIDASE"/>
    <property type="match status" value="1"/>
</dbReference>
<sequence>MKFKLITLAIILAVPASSYATGNILNNNDLNKPAITQATEPTQQSTLDYIGNNLGISFEVKQNFDKNIDPENSKSNLIVDIALTNNGKFDIPTSDWSIYFGISRNFKNQINNNFSIVKGIGDINTITPTKDLKPIKAGETRIITLKLNDWIVAATDIMPNWYVTSKNLHPVIIESTAGIVDKFVKPFNSATRKRYPQDIISLPTAESRYDIFKNVHLQKLNDFAITPTPKSVSPLSGTTTIDSSWAIAYSPQNKQQAQSLQQALKDQLLKNQIPTLVNVSKAPNTKVIHLVNQDLGKEAYKLDIEDNNITLTGENTGLFYAQTSLISLINQHGNTLPNVKIQDQPRKHYRGFMLDVARNFHSKEAVLRLLDQMAAYKMNVFHFHLSDDENWRLEIPSLPELTEIGATRCHDISETKCLMPMLGSGPEIKTQFYTVEDYKEILQYAQNRHIQIMPEFDVPGHSRAAMIAMESRYNRLKAKGKNKEAEQFRLIDPLDQTKYQSVQHYPDNAINVCITSTYNFMEELVTQVETLHKGIQPLKDIHLGGDEIAGAWVDSPACKTLIANTPELNNINQLGEYFFNRVNGIATEHNLDMHGWGDAFIHDNQTIKMKGKLTAQVWNTVWEWQSGGRANMLANANYDVVLSNAPFLYFDHPQAPDPQERGYYWSTRYTNTEKVFGFSPANIYNNIDIYQSGKKIPDVDVKNGTLGNLPSLKANAKDHILGIEAALWSETARTDDQMEYMIYPRIIAAAERAWYEANWEKIADKNLRNQTKHQGWVEFANRIGQKELPKMDKYHDHGKDIQYRLPMVGAKIVDGKMVANTAYPGVNIQYSTNGGKSWSNYTAPVKITGTNTVQLRTISKAQRVGRETTLTIA</sequence>
<dbReference type="GO" id="GO:0030203">
    <property type="term" value="P:glycosaminoglycan metabolic process"/>
    <property type="evidence" value="ECO:0007669"/>
    <property type="project" value="TreeGrafter"/>
</dbReference>
<feature type="chain" id="PRO_5043847205" description="beta-N-acetylhexosaminidase" evidence="9">
    <location>
        <begin position="21"/>
        <end position="873"/>
    </location>
</feature>
<keyword evidence="12" id="KW-1185">Reference proteome</keyword>
<evidence type="ECO:0000256" key="4">
    <source>
        <dbReference type="ARBA" id="ARBA00022801"/>
    </source>
</evidence>
<dbReference type="Gene3D" id="2.60.40.10">
    <property type="entry name" value="Immunoglobulins"/>
    <property type="match status" value="1"/>
</dbReference>
<evidence type="ECO:0000313" key="11">
    <source>
        <dbReference type="EMBL" id="PSX46395.1"/>
    </source>
</evidence>
<dbReference type="InterPro" id="IPR029018">
    <property type="entry name" value="Hex-like_dom2"/>
</dbReference>
<dbReference type="GO" id="GO:0004563">
    <property type="term" value="F:beta-N-acetylhexosaminidase activity"/>
    <property type="evidence" value="ECO:0007669"/>
    <property type="project" value="UniProtKB-EC"/>
</dbReference>
<dbReference type="InterPro" id="IPR008965">
    <property type="entry name" value="CBM2/CBM3_carb-bd_dom_sf"/>
</dbReference>
<dbReference type="InterPro" id="IPR017853">
    <property type="entry name" value="GH"/>
</dbReference>
<reference evidence="11 12" key="1">
    <citation type="submission" date="2018-01" db="EMBL/GenBank/DDBJ databases">
        <title>Whole genome sequencing of Histamine producing bacteria.</title>
        <authorList>
            <person name="Butler K."/>
        </authorList>
    </citation>
    <scope>NUCLEOTIDE SEQUENCE [LARGE SCALE GENOMIC DNA]</scope>
    <source>
        <strain evidence="11 12">A1-4</strain>
    </source>
</reference>
<dbReference type="SUPFAM" id="SSF55545">
    <property type="entry name" value="beta-N-acetylhexosaminidase-like domain"/>
    <property type="match status" value="1"/>
</dbReference>
<comment type="catalytic activity">
    <reaction evidence="1">
        <text>Hydrolysis of terminal non-reducing N-acetyl-D-hexosamine residues in N-acetyl-beta-D-hexosaminides.</text>
        <dbReference type="EC" id="3.2.1.52"/>
    </reaction>
</comment>
<gene>
    <name evidence="11" type="ORF">C0W53_05625</name>
</gene>
<dbReference type="Proteomes" id="UP000240728">
    <property type="component" value="Unassembled WGS sequence"/>
</dbReference>
<dbReference type="Gene3D" id="2.60.40.290">
    <property type="match status" value="1"/>
</dbReference>
<evidence type="ECO:0000256" key="2">
    <source>
        <dbReference type="ARBA" id="ARBA00006285"/>
    </source>
</evidence>
<dbReference type="Pfam" id="PF03173">
    <property type="entry name" value="CHB_HEX"/>
    <property type="match status" value="1"/>
</dbReference>
<dbReference type="CDD" id="cd02847">
    <property type="entry name" value="E_set_Chitobiase_C"/>
    <property type="match status" value="1"/>
</dbReference>
<evidence type="ECO:0000256" key="6">
    <source>
        <dbReference type="ARBA" id="ARBA00030512"/>
    </source>
</evidence>
<evidence type="ECO:0000256" key="1">
    <source>
        <dbReference type="ARBA" id="ARBA00001231"/>
    </source>
</evidence>
<dbReference type="InterPro" id="IPR004867">
    <property type="entry name" value="CHB_C_dom"/>
</dbReference>
<organism evidence="11 12">
    <name type="scientific">Photobacterium kishitanii</name>
    <dbReference type="NCBI Taxonomy" id="318456"/>
    <lineage>
        <taxon>Bacteria</taxon>
        <taxon>Pseudomonadati</taxon>
        <taxon>Pseudomonadota</taxon>
        <taxon>Gammaproteobacteria</taxon>
        <taxon>Vibrionales</taxon>
        <taxon>Vibrionaceae</taxon>
        <taxon>Photobacterium</taxon>
    </lineage>
</organism>
<dbReference type="EMBL" id="PYOZ01000002">
    <property type="protein sequence ID" value="PSX46395.1"/>
    <property type="molecule type" value="Genomic_DNA"/>
</dbReference>
<dbReference type="SUPFAM" id="SSF81296">
    <property type="entry name" value="E set domains"/>
    <property type="match status" value="1"/>
</dbReference>
<dbReference type="GO" id="GO:0030247">
    <property type="term" value="F:polysaccharide binding"/>
    <property type="evidence" value="ECO:0007669"/>
    <property type="project" value="InterPro"/>
</dbReference>
<dbReference type="InterPro" id="IPR013783">
    <property type="entry name" value="Ig-like_fold"/>
</dbReference>
<dbReference type="SUPFAM" id="SSF51445">
    <property type="entry name" value="(Trans)glycosidases"/>
    <property type="match status" value="1"/>
</dbReference>
<dbReference type="AlphaFoldDB" id="A0AAX0YZ99"/>
<keyword evidence="9" id="KW-0732">Signal</keyword>
<dbReference type="EC" id="3.2.1.52" evidence="3"/>
<dbReference type="Pfam" id="PF00728">
    <property type="entry name" value="Glyco_hydro_20"/>
    <property type="match status" value="1"/>
</dbReference>
<evidence type="ECO:0000256" key="8">
    <source>
        <dbReference type="PIRSR" id="PIRSR625705-1"/>
    </source>
</evidence>
<evidence type="ECO:0000256" key="3">
    <source>
        <dbReference type="ARBA" id="ARBA00012663"/>
    </source>
</evidence>
<dbReference type="RefSeq" id="WP_045043826.1">
    <property type="nucleotide sequence ID" value="NZ_JZTB01000045.1"/>
</dbReference>
<comment type="similarity">
    <text evidence="2">Belongs to the glycosyl hydrolase 20 family.</text>
</comment>
<dbReference type="GO" id="GO:0005975">
    <property type="term" value="P:carbohydrate metabolic process"/>
    <property type="evidence" value="ECO:0007669"/>
    <property type="project" value="InterPro"/>
</dbReference>
<proteinExistence type="inferred from homology"/>
<dbReference type="Pfam" id="PF03174">
    <property type="entry name" value="CHB_HEX_C"/>
    <property type="match status" value="1"/>
</dbReference>
<evidence type="ECO:0000256" key="9">
    <source>
        <dbReference type="SAM" id="SignalP"/>
    </source>
</evidence>
<dbReference type="InterPro" id="IPR015883">
    <property type="entry name" value="Glyco_hydro_20_cat"/>
</dbReference>
<dbReference type="Pfam" id="PF02838">
    <property type="entry name" value="Glyco_hydro_20b"/>
    <property type="match status" value="1"/>
</dbReference>
<dbReference type="InterPro" id="IPR025705">
    <property type="entry name" value="Beta_hexosaminidase_sua/sub"/>
</dbReference>
<dbReference type="InterPro" id="IPR015882">
    <property type="entry name" value="HEX_bac_N"/>
</dbReference>